<gene>
    <name evidence="1" type="ORF">CYLTODRAFT_492581</name>
</gene>
<reference evidence="1 2" key="1">
    <citation type="journal article" date="2015" name="Fungal Genet. Biol.">
        <title>Evolution of novel wood decay mechanisms in Agaricales revealed by the genome sequences of Fistulina hepatica and Cylindrobasidium torrendii.</title>
        <authorList>
            <person name="Floudas D."/>
            <person name="Held B.W."/>
            <person name="Riley R."/>
            <person name="Nagy L.G."/>
            <person name="Koehler G."/>
            <person name="Ransdell A.S."/>
            <person name="Younus H."/>
            <person name="Chow J."/>
            <person name="Chiniquy J."/>
            <person name="Lipzen A."/>
            <person name="Tritt A."/>
            <person name="Sun H."/>
            <person name="Haridas S."/>
            <person name="LaButti K."/>
            <person name="Ohm R.A."/>
            <person name="Kues U."/>
            <person name="Blanchette R.A."/>
            <person name="Grigoriev I.V."/>
            <person name="Minto R.E."/>
            <person name="Hibbett D.S."/>
        </authorList>
    </citation>
    <scope>NUCLEOTIDE SEQUENCE [LARGE SCALE GENOMIC DNA]</scope>
    <source>
        <strain evidence="1 2">FP15055 ss-10</strain>
    </source>
</reference>
<sequence>MFQLYPSKVLARIAYWVATDHTGGSDIAASLHYSLCCSQTRDATRTLYLARMTFDEGNKHLIRQLYELTVKDPAIYAHLKSITINYQMSFDEWVLFAYMAQFFRSTVSVTLAGVHHVGSTPPGFQKICDNCKDMLFEDSTIDTKILDMVFRAHLDRVGLTRTEILAHPNHTTVCPPLAYTVSIWPGMSGEQGIHPLIVFPTDGNGYPTRIRKAFITVNHLGYPNWLKISRHTLKKIYIIFRDPSSTQYNFFNSFDALSAVHVSIQQRHIRSMQADFIAGIPVVSRVEFTINGNVPTPTDWQHLDGLLQRSPLIERVVYRFFVSTAQQITMSTAARVCSQAVNYTSGRYNVVAVVETSTHSIIRQSQYRL</sequence>
<proteinExistence type="predicted"/>
<dbReference type="Proteomes" id="UP000054007">
    <property type="component" value="Unassembled WGS sequence"/>
</dbReference>
<protein>
    <submittedName>
        <fullName evidence="1">Uncharacterized protein</fullName>
    </submittedName>
</protein>
<name>A0A0D7B4G6_9AGAR</name>
<evidence type="ECO:0000313" key="2">
    <source>
        <dbReference type="Proteomes" id="UP000054007"/>
    </source>
</evidence>
<dbReference type="EMBL" id="KN880604">
    <property type="protein sequence ID" value="KIY65105.1"/>
    <property type="molecule type" value="Genomic_DNA"/>
</dbReference>
<organism evidence="1 2">
    <name type="scientific">Cylindrobasidium torrendii FP15055 ss-10</name>
    <dbReference type="NCBI Taxonomy" id="1314674"/>
    <lineage>
        <taxon>Eukaryota</taxon>
        <taxon>Fungi</taxon>
        <taxon>Dikarya</taxon>
        <taxon>Basidiomycota</taxon>
        <taxon>Agaricomycotina</taxon>
        <taxon>Agaricomycetes</taxon>
        <taxon>Agaricomycetidae</taxon>
        <taxon>Agaricales</taxon>
        <taxon>Marasmiineae</taxon>
        <taxon>Physalacriaceae</taxon>
        <taxon>Cylindrobasidium</taxon>
    </lineage>
</organism>
<accession>A0A0D7B4G6</accession>
<keyword evidence="2" id="KW-1185">Reference proteome</keyword>
<dbReference type="AlphaFoldDB" id="A0A0D7B4G6"/>
<evidence type="ECO:0000313" key="1">
    <source>
        <dbReference type="EMBL" id="KIY65105.1"/>
    </source>
</evidence>